<reference evidence="2 3" key="1">
    <citation type="journal article" date="2023" name="Plants (Basel)">
        <title>Bridging the Gap: Combining Genomics and Transcriptomics Approaches to Understand Stylosanthes scabra, an Orphan Legume from the Brazilian Caatinga.</title>
        <authorList>
            <person name="Ferreira-Neto J.R.C."/>
            <person name="da Silva M.D."/>
            <person name="Binneck E."/>
            <person name="de Melo N.F."/>
            <person name="da Silva R.H."/>
            <person name="de Melo A.L.T.M."/>
            <person name="Pandolfi V."/>
            <person name="Bustamante F.O."/>
            <person name="Brasileiro-Vidal A.C."/>
            <person name="Benko-Iseppon A.M."/>
        </authorList>
    </citation>
    <scope>NUCLEOTIDE SEQUENCE [LARGE SCALE GENOMIC DNA]</scope>
    <source>
        <tissue evidence="2">Leaves</tissue>
    </source>
</reference>
<evidence type="ECO:0000313" key="3">
    <source>
        <dbReference type="Proteomes" id="UP001341840"/>
    </source>
</evidence>
<evidence type="ECO:0000256" key="1">
    <source>
        <dbReference type="SAM" id="MobiDB-lite"/>
    </source>
</evidence>
<gene>
    <name evidence="2" type="ORF">PIB30_106118</name>
</gene>
<dbReference type="EMBL" id="JASCZI010155128">
    <property type="protein sequence ID" value="MED6178286.1"/>
    <property type="molecule type" value="Genomic_DNA"/>
</dbReference>
<name>A0ABU6W0N2_9FABA</name>
<feature type="compositionally biased region" description="Basic residues" evidence="1">
    <location>
        <begin position="66"/>
        <end position="75"/>
    </location>
</feature>
<evidence type="ECO:0000313" key="2">
    <source>
        <dbReference type="EMBL" id="MED6178286.1"/>
    </source>
</evidence>
<dbReference type="Proteomes" id="UP001341840">
    <property type="component" value="Unassembled WGS sequence"/>
</dbReference>
<feature type="compositionally biased region" description="Basic residues" evidence="1">
    <location>
        <begin position="31"/>
        <end position="52"/>
    </location>
</feature>
<keyword evidence="3" id="KW-1185">Reference proteome</keyword>
<proteinExistence type="predicted"/>
<comment type="caution">
    <text evidence="2">The sequence shown here is derived from an EMBL/GenBank/DDBJ whole genome shotgun (WGS) entry which is preliminary data.</text>
</comment>
<organism evidence="2 3">
    <name type="scientific">Stylosanthes scabra</name>
    <dbReference type="NCBI Taxonomy" id="79078"/>
    <lineage>
        <taxon>Eukaryota</taxon>
        <taxon>Viridiplantae</taxon>
        <taxon>Streptophyta</taxon>
        <taxon>Embryophyta</taxon>
        <taxon>Tracheophyta</taxon>
        <taxon>Spermatophyta</taxon>
        <taxon>Magnoliopsida</taxon>
        <taxon>eudicotyledons</taxon>
        <taxon>Gunneridae</taxon>
        <taxon>Pentapetalae</taxon>
        <taxon>rosids</taxon>
        <taxon>fabids</taxon>
        <taxon>Fabales</taxon>
        <taxon>Fabaceae</taxon>
        <taxon>Papilionoideae</taxon>
        <taxon>50 kb inversion clade</taxon>
        <taxon>dalbergioids sensu lato</taxon>
        <taxon>Dalbergieae</taxon>
        <taxon>Pterocarpus clade</taxon>
        <taxon>Stylosanthes</taxon>
    </lineage>
</organism>
<protein>
    <submittedName>
        <fullName evidence="2">Uncharacterized protein</fullName>
    </submittedName>
</protein>
<feature type="non-terminal residue" evidence="2">
    <location>
        <position position="75"/>
    </location>
</feature>
<feature type="region of interest" description="Disordered" evidence="1">
    <location>
        <begin position="31"/>
        <end position="75"/>
    </location>
</feature>
<accession>A0ABU6W0N2</accession>
<sequence>MRRSPRICVGSQQAHIPESRLHNLKGDLHFFKPHPSTHRRRRATHMRGRNPRQSHSSVTPNFARPTHMRGKLSSQ</sequence>